<evidence type="ECO:0000259" key="2">
    <source>
        <dbReference type="PROSITE" id="PS50887"/>
    </source>
</evidence>
<dbReference type="SUPFAM" id="SSF55781">
    <property type="entry name" value="GAF domain-like"/>
    <property type="match status" value="1"/>
</dbReference>
<dbReference type="InterPro" id="IPR035919">
    <property type="entry name" value="EAL_sf"/>
</dbReference>
<dbReference type="NCBIfam" id="TIGR00254">
    <property type="entry name" value="GGDEF"/>
    <property type="match status" value="1"/>
</dbReference>
<dbReference type="Gene3D" id="3.20.20.450">
    <property type="entry name" value="EAL domain"/>
    <property type="match status" value="1"/>
</dbReference>
<dbReference type="Pfam" id="PF00563">
    <property type="entry name" value="EAL"/>
    <property type="match status" value="1"/>
</dbReference>
<dbReference type="InterPro" id="IPR029016">
    <property type="entry name" value="GAF-like_dom_sf"/>
</dbReference>
<dbReference type="Gene3D" id="3.30.70.270">
    <property type="match status" value="1"/>
</dbReference>
<dbReference type="Pfam" id="PF00990">
    <property type="entry name" value="GGDEF"/>
    <property type="match status" value="1"/>
</dbReference>
<dbReference type="InterPro" id="IPR029787">
    <property type="entry name" value="Nucleotide_cyclase"/>
</dbReference>
<comment type="caution">
    <text evidence="3">The sequence shown here is derived from an EMBL/GenBank/DDBJ whole genome shotgun (WGS) entry which is preliminary data.</text>
</comment>
<dbReference type="PROSITE" id="PS50887">
    <property type="entry name" value="GGDEF"/>
    <property type="match status" value="1"/>
</dbReference>
<dbReference type="InterPro" id="IPR043128">
    <property type="entry name" value="Rev_trsase/Diguanyl_cyclase"/>
</dbReference>
<dbReference type="InterPro" id="IPR050706">
    <property type="entry name" value="Cyclic-di-GMP_PDE-like"/>
</dbReference>
<dbReference type="GO" id="GO:0071111">
    <property type="term" value="F:cyclic-guanylate-specific phosphodiesterase activity"/>
    <property type="evidence" value="ECO:0007669"/>
    <property type="project" value="InterPro"/>
</dbReference>
<dbReference type="AlphaFoldDB" id="A0A4R3TKD9"/>
<organism evidence="3 4">
    <name type="scientific">Longicatena caecimuris</name>
    <dbReference type="NCBI Taxonomy" id="1796635"/>
    <lineage>
        <taxon>Bacteria</taxon>
        <taxon>Bacillati</taxon>
        <taxon>Bacillota</taxon>
        <taxon>Erysipelotrichia</taxon>
        <taxon>Erysipelotrichales</taxon>
        <taxon>Erysipelotrichaceae</taxon>
        <taxon>Longicatena</taxon>
    </lineage>
</organism>
<dbReference type="Gene3D" id="3.30.450.40">
    <property type="match status" value="1"/>
</dbReference>
<gene>
    <name evidence="3" type="ORF">EDD61_103126</name>
</gene>
<feature type="domain" description="GGDEF" evidence="2">
    <location>
        <begin position="382"/>
        <end position="514"/>
    </location>
</feature>
<name>A0A4R3TKD9_9FIRM</name>
<dbReference type="CDD" id="cd01949">
    <property type="entry name" value="GGDEF"/>
    <property type="match status" value="1"/>
</dbReference>
<dbReference type="EMBL" id="SMBP01000003">
    <property type="protein sequence ID" value="TCU62711.1"/>
    <property type="molecule type" value="Genomic_DNA"/>
</dbReference>
<keyword evidence="4" id="KW-1185">Reference proteome</keyword>
<dbReference type="RefSeq" id="WP_132223909.1">
    <property type="nucleotide sequence ID" value="NZ_JANKBG010000003.1"/>
</dbReference>
<evidence type="ECO:0000313" key="3">
    <source>
        <dbReference type="EMBL" id="TCU62711.1"/>
    </source>
</evidence>
<evidence type="ECO:0000313" key="4">
    <source>
        <dbReference type="Proteomes" id="UP000295773"/>
    </source>
</evidence>
<dbReference type="SMART" id="SM00267">
    <property type="entry name" value="GGDEF"/>
    <property type="match status" value="1"/>
</dbReference>
<dbReference type="SUPFAM" id="SSF55073">
    <property type="entry name" value="Nucleotide cyclase"/>
    <property type="match status" value="1"/>
</dbReference>
<dbReference type="PANTHER" id="PTHR33121">
    <property type="entry name" value="CYCLIC DI-GMP PHOSPHODIESTERASE PDEF"/>
    <property type="match status" value="1"/>
</dbReference>
<reference evidence="3 4" key="1">
    <citation type="submission" date="2019-03" db="EMBL/GenBank/DDBJ databases">
        <title>Genomic Encyclopedia of Type Strains, Phase IV (KMG-IV): sequencing the most valuable type-strain genomes for metagenomic binning, comparative biology and taxonomic classification.</title>
        <authorList>
            <person name="Goeker M."/>
        </authorList>
    </citation>
    <scope>NUCLEOTIDE SEQUENCE [LARGE SCALE GENOMIC DNA]</scope>
    <source>
        <strain evidence="3 4">DSM 29481</strain>
    </source>
</reference>
<protein>
    <submittedName>
        <fullName evidence="3">Diguanylate cyclase (GGDEF)-like protein</fullName>
    </submittedName>
</protein>
<feature type="domain" description="EAL" evidence="1">
    <location>
        <begin position="523"/>
        <end position="775"/>
    </location>
</feature>
<proteinExistence type="predicted"/>
<dbReference type="InterPro" id="IPR001633">
    <property type="entry name" value="EAL_dom"/>
</dbReference>
<sequence>MKHSAENSKIDALTRTLNIVAVKKEIAKYGKADAIQDTLFLLHHHFTKMAFTRVKEDLRLCGFLLHAAFPYPTCIARVGNATFFLYHPGYLDKEQVLSKLQYYEHLLNKNQIYKDMQVTCGVCYTDSKSSFEEMLEKAEGSMRYARAHDLHLYIGEVSERYEDTKPYPHEITPFKISQKDVDAFFIFQMLEILYQNDTMQKGIDQVIDHICAYFKVHHVYIMTRDDRNREFHISHEHILKKSLVMNDNLKKMSSFIGERYQEVFDENGMIVCNRMEELKQYDVFMEERQRLRGVHSLMQHMLVEHGAYIGYLTLLDLENVRMWTSQQMATFHYLSHILSMALQQERLEKESEALSQYDHLTDAWKLDRFKQQVTEDLQVYGEAMALLTLDIKNFKMINTDYGYTYGNRILVAMAQILRQIMESHESFARMNADIFVVLLHYESQAELQQRIEDIIRRMERMADTQNLAFPIICMIGVYMIKEKNMPLPSMIDHANSARKKIKMYHKSSYAFFDDADEASHRKEHHFIQDIIAAFHNNEFIVYYQPKVHIPTRRCYGLEALIRWKRGNEIIGPDTFISLFEKHGYIDELDMFVLKQACMQINTWIDAGIEPLSIAVNISGVHLRDPDIVNKIVNVCQYFDIPRNLIELEITESVMLEDIDDVMKKAIALKQAGFKLSMDDFGTGFSSLSILKKLPVDIIKLDREFFQKVMDQREKIIISNVIHMAQQLNINVISEGIETIEHIRFLQEIGCEEAQGFYFSKPLPMEELDNILWTPFEMEEL</sequence>
<dbReference type="CDD" id="cd01948">
    <property type="entry name" value="EAL"/>
    <property type="match status" value="1"/>
</dbReference>
<evidence type="ECO:0000259" key="1">
    <source>
        <dbReference type="PROSITE" id="PS50883"/>
    </source>
</evidence>
<dbReference type="SUPFAM" id="SSF141868">
    <property type="entry name" value="EAL domain-like"/>
    <property type="match status" value="1"/>
</dbReference>
<dbReference type="Proteomes" id="UP000295773">
    <property type="component" value="Unassembled WGS sequence"/>
</dbReference>
<dbReference type="PROSITE" id="PS50883">
    <property type="entry name" value="EAL"/>
    <property type="match status" value="1"/>
</dbReference>
<accession>A0A4R3TKD9</accession>
<dbReference type="PANTHER" id="PTHR33121:SF70">
    <property type="entry name" value="SIGNALING PROTEIN YKOW"/>
    <property type="match status" value="1"/>
</dbReference>
<dbReference type="SMART" id="SM00052">
    <property type="entry name" value="EAL"/>
    <property type="match status" value="1"/>
</dbReference>
<dbReference type="InterPro" id="IPR000160">
    <property type="entry name" value="GGDEF_dom"/>
</dbReference>